<name>A0A1L3ZVN5_9SPHN</name>
<dbReference type="InterPro" id="IPR000847">
    <property type="entry name" value="LysR_HTH_N"/>
</dbReference>
<proteinExistence type="inferred from homology"/>
<evidence type="ECO:0000313" key="6">
    <source>
        <dbReference type="EMBL" id="API59692.1"/>
    </source>
</evidence>
<dbReference type="GO" id="GO:0003677">
    <property type="term" value="F:DNA binding"/>
    <property type="evidence" value="ECO:0007669"/>
    <property type="project" value="UniProtKB-KW"/>
</dbReference>
<dbReference type="OrthoDB" id="8479870at2"/>
<keyword evidence="2" id="KW-0805">Transcription regulation</keyword>
<gene>
    <name evidence="6" type="ORF">BSL82_10480</name>
</gene>
<reference evidence="7" key="1">
    <citation type="submission" date="2016-11" db="EMBL/GenBank/DDBJ databases">
        <title>Complete Genome Sequence of alachlor-degrading Sphingomonas sp. strain JJ-A5.</title>
        <authorList>
            <person name="Lee H."/>
            <person name="Ka J.-O."/>
        </authorList>
    </citation>
    <scope>NUCLEOTIDE SEQUENCE [LARGE SCALE GENOMIC DNA]</scope>
    <source>
        <strain evidence="7">JJ-A5</strain>
    </source>
</reference>
<organism evidence="6 7">
    <name type="scientific">Tardibacter chloracetimidivorans</name>
    <dbReference type="NCBI Taxonomy" id="1921510"/>
    <lineage>
        <taxon>Bacteria</taxon>
        <taxon>Pseudomonadati</taxon>
        <taxon>Pseudomonadota</taxon>
        <taxon>Alphaproteobacteria</taxon>
        <taxon>Sphingomonadales</taxon>
        <taxon>Sphingomonadaceae</taxon>
        <taxon>Tardibacter</taxon>
    </lineage>
</organism>
<dbReference type="FunFam" id="1.10.10.10:FF:000001">
    <property type="entry name" value="LysR family transcriptional regulator"/>
    <property type="match status" value="1"/>
</dbReference>
<dbReference type="GO" id="GO:0003700">
    <property type="term" value="F:DNA-binding transcription factor activity"/>
    <property type="evidence" value="ECO:0007669"/>
    <property type="project" value="InterPro"/>
</dbReference>
<dbReference type="SUPFAM" id="SSF46785">
    <property type="entry name" value="Winged helix' DNA-binding domain"/>
    <property type="match status" value="1"/>
</dbReference>
<dbReference type="STRING" id="1921510.BSL82_10480"/>
<evidence type="ECO:0000259" key="5">
    <source>
        <dbReference type="PROSITE" id="PS50931"/>
    </source>
</evidence>
<dbReference type="PANTHER" id="PTHR30346">
    <property type="entry name" value="TRANSCRIPTIONAL DUAL REGULATOR HCAR-RELATED"/>
    <property type="match status" value="1"/>
</dbReference>
<dbReference type="InterPro" id="IPR005119">
    <property type="entry name" value="LysR_subst-bd"/>
</dbReference>
<dbReference type="InterPro" id="IPR036388">
    <property type="entry name" value="WH-like_DNA-bd_sf"/>
</dbReference>
<keyword evidence="4" id="KW-0804">Transcription</keyword>
<dbReference type="Pfam" id="PF03466">
    <property type="entry name" value="LysR_substrate"/>
    <property type="match status" value="1"/>
</dbReference>
<keyword evidence="7" id="KW-1185">Reference proteome</keyword>
<comment type="similarity">
    <text evidence="1">Belongs to the LysR transcriptional regulatory family.</text>
</comment>
<dbReference type="Gene3D" id="3.40.190.10">
    <property type="entry name" value="Periplasmic binding protein-like II"/>
    <property type="match status" value="2"/>
</dbReference>
<dbReference type="Gene3D" id="1.10.10.10">
    <property type="entry name" value="Winged helix-like DNA-binding domain superfamily/Winged helix DNA-binding domain"/>
    <property type="match status" value="1"/>
</dbReference>
<dbReference type="SUPFAM" id="SSF53850">
    <property type="entry name" value="Periplasmic binding protein-like II"/>
    <property type="match status" value="1"/>
</dbReference>
<accession>A0A1L3ZVN5</accession>
<dbReference type="GO" id="GO:0032993">
    <property type="term" value="C:protein-DNA complex"/>
    <property type="evidence" value="ECO:0007669"/>
    <property type="project" value="TreeGrafter"/>
</dbReference>
<keyword evidence="3" id="KW-0238">DNA-binding</keyword>
<dbReference type="PRINTS" id="PR00039">
    <property type="entry name" value="HTHLYSR"/>
</dbReference>
<evidence type="ECO:0000313" key="7">
    <source>
        <dbReference type="Proteomes" id="UP000182063"/>
    </source>
</evidence>
<feature type="domain" description="HTH lysR-type" evidence="5">
    <location>
        <begin position="1"/>
        <end position="58"/>
    </location>
</feature>
<dbReference type="AlphaFoldDB" id="A0A1L3ZVN5"/>
<evidence type="ECO:0000256" key="2">
    <source>
        <dbReference type="ARBA" id="ARBA00023015"/>
    </source>
</evidence>
<protein>
    <submittedName>
        <fullName evidence="6">LysR family transcriptional regulator</fullName>
    </submittedName>
</protein>
<dbReference type="InterPro" id="IPR036390">
    <property type="entry name" value="WH_DNA-bd_sf"/>
</dbReference>
<dbReference type="Proteomes" id="UP000182063">
    <property type="component" value="Chromosome"/>
</dbReference>
<dbReference type="Pfam" id="PF00126">
    <property type="entry name" value="HTH_1"/>
    <property type="match status" value="1"/>
</dbReference>
<dbReference type="RefSeq" id="WP_072597458.1">
    <property type="nucleotide sequence ID" value="NZ_CP018221.1"/>
</dbReference>
<dbReference type="PANTHER" id="PTHR30346:SF0">
    <property type="entry name" value="HCA OPERON TRANSCRIPTIONAL ACTIVATOR HCAR"/>
    <property type="match status" value="1"/>
</dbReference>
<evidence type="ECO:0000256" key="4">
    <source>
        <dbReference type="ARBA" id="ARBA00023163"/>
    </source>
</evidence>
<dbReference type="EMBL" id="CP018221">
    <property type="protein sequence ID" value="API59692.1"/>
    <property type="molecule type" value="Genomic_DNA"/>
</dbReference>
<evidence type="ECO:0000256" key="3">
    <source>
        <dbReference type="ARBA" id="ARBA00023125"/>
    </source>
</evidence>
<dbReference type="PROSITE" id="PS50931">
    <property type="entry name" value="HTH_LYSR"/>
    <property type="match status" value="1"/>
</dbReference>
<dbReference type="KEGG" id="sphj:BSL82_10480"/>
<sequence>MDVRQLRSFIAVAAEENIGRAAKRLNISQPPLSRQIQALERELGSILFRRTVKGVELTDVGLTMLSDAQNVIALLDRMTERAKRAQRGQLGRLDIGIFGSTILGVVPAVLERFHAEAPDVKLVVHTMTRQEQMEGLRNGRIGVGFNRFANNEPGIVVETVRREPVMVALRADHRLAERKEISFLDLANEPLILFPAGERMNFVDLVLGLFHAAGVKPVIAQEVGDAIAALSLIASGFGLALIAESATMLSASGVVYRNLDAQLPPMVDLSCLYREDNTSPIIRRFLEVVREVARGDGDHDAAR</sequence>
<evidence type="ECO:0000256" key="1">
    <source>
        <dbReference type="ARBA" id="ARBA00009437"/>
    </source>
</evidence>